<evidence type="ECO:0000256" key="6">
    <source>
        <dbReference type="ARBA" id="ARBA00022927"/>
    </source>
</evidence>
<gene>
    <name evidence="12" type="ORF">TGDOM2_259640</name>
</gene>
<feature type="compositionally biased region" description="Basic and acidic residues" evidence="10">
    <location>
        <begin position="1740"/>
        <end position="1751"/>
    </location>
</feature>
<feature type="region of interest" description="Disordered" evidence="10">
    <location>
        <begin position="26"/>
        <end position="172"/>
    </location>
</feature>
<dbReference type="Pfam" id="PF12110">
    <property type="entry name" value="Nup96"/>
    <property type="match status" value="1"/>
</dbReference>
<feature type="region of interest" description="Disordered" evidence="10">
    <location>
        <begin position="2338"/>
        <end position="2366"/>
    </location>
</feature>
<feature type="region of interest" description="Disordered" evidence="10">
    <location>
        <begin position="665"/>
        <end position="685"/>
    </location>
</feature>
<evidence type="ECO:0000256" key="2">
    <source>
        <dbReference type="ARBA" id="ARBA00008926"/>
    </source>
</evidence>
<feature type="compositionally biased region" description="Polar residues" evidence="10">
    <location>
        <begin position="49"/>
        <end position="72"/>
    </location>
</feature>
<feature type="compositionally biased region" description="Low complexity" evidence="10">
    <location>
        <begin position="416"/>
        <end position="441"/>
    </location>
</feature>
<keyword evidence="3" id="KW-0813">Transport</keyword>
<feature type="region of interest" description="Disordered" evidence="10">
    <location>
        <begin position="1468"/>
        <end position="1532"/>
    </location>
</feature>
<organism evidence="12 13">
    <name type="scientific">Toxoplasma gondii GAB2-2007-GAL-DOM2</name>
    <dbReference type="NCBI Taxonomy" id="1130820"/>
    <lineage>
        <taxon>Eukaryota</taxon>
        <taxon>Sar</taxon>
        <taxon>Alveolata</taxon>
        <taxon>Apicomplexa</taxon>
        <taxon>Conoidasida</taxon>
        <taxon>Coccidia</taxon>
        <taxon>Eucoccidiorida</taxon>
        <taxon>Eimeriorina</taxon>
        <taxon>Sarcocystidae</taxon>
        <taxon>Toxoplasma</taxon>
    </lineage>
</organism>
<sequence>MFSSNTSSSLTGGGSLFGSSGGGGGLFGGAGTQQQQGGSLFGGTGGFMSQPQQQTQGRLFGNAGTTGMSLFGQQQTTQPQSGGLFGSSTTTNSGLFGSTPQQQTGGLFGSSGLSQPQQTPSGGGLFGSTNTSTLGSSITGGGLFGQQPQQTGGLFGSSTGTGTGAAATGTGALGQQQSGSLFGSSGFGTNTGGFGTSTLGTAGQQTSGGLFGSQPQGGGLFGSNTSSFGAAGTSGTSAFGTSTFGGGAATGSVLGAGSLQQQQPFQPHKTEEGLLMSICFGNLAEVSQDEERWRFYQQRGGGAMGASNTPGTGLFGQQTTQQPSGGLFGNSTGTTTGGGLFGSTPASTTGTGLLGSTPQTNQQQSGGLFGTSTTGGFGGGLFGSSATTQPSGQQQTGGLFGNTGGSTTTPGGGLFGSSTLGNTTGTGLFGSTTTPQQTQSGGLFGQQQQTAGSGGLFGSSSLTGATNTGGGLFGSSTTPSTGLFGSTTQQCQPGATTTQTGGGLFGSTTTSATTTGQATTGTGLFGGLSSGTGATQGGGLFGSGGTATTGTTGGGLFGNAQQQSNLSGGGLFGSSGGLKLGTTTTPGTTPGATGTTGGLFGNTTTTGASGGTSLFGSSLGTSGGGLFGSSAAKPGETGGLFGSSGTSGTSGSLFGNTTGTAGTGTGLLGAAPASSGTGTSGGGLFGSSTTGSGTGLFGGSGIFGSAQTIQQQNATAGGLFGSTSAGGGVGGGSTLGSGQTNQTSLFGAIGSLSGCGAQGAPASAAAADAYGLASLLGGHVEVKLTLSARPSESSAQESAQIFPPRMQLLDPCGGTALGDTGLLGSVGSSVWRSGAPARLCRGRRFRPLGPMEGGLSGSYLSSGASNASFALPEVYIQKAFGTSRTASPLEDESKGGQANALRLLPDGKAFSAAPWASTTLERSAVEALLMQRRRKPGRLTPDQVSPWSSTALQFMRSNPFYREQLAEVQASKDTMENKDRDTLPPTSQSAPAAAGVKETTLASEEVSAPASVSCPAVPGVLPASAAVPDEKRGWTANVEVSPSAKKLAGLGISPIETFSLATPAGSPGTSPNGSRTGPAEECTRWHGAPPASGSVAAGLESVAACLPAPEDLRPILTRPDYETVPSIEVLTGMTEQKLSRVQDFSITRRGYGSIRWPGYTDLRGINLDEAVKIEKLEVTVYGNEAPPCGVGLNKRAVITLKNCKPRSVKYLDTLTIQRPEDEAYVQDKQCQYVTKVRRYTERMGAKFVDLNLATGEWTFEVEHFSTYRFLDEDDENDEELETQLRQKALLPSTSAHQPTLASPVKVLPAHADSFPASPENRTRDFGEAPERITHLFPERPANGYSSERSSFLGVQKQVLKAAFAEADRETPAYLGGGVAENLVNPEFLKNVSLAESVNRHCQQRWRPLYVSGEAPSRGLKRVSYNSGKTVEAVHDLKEKALPGGERWEATGVSGGRMVWEPQVNGVEASHRGVQRFQDEKTEDKGVQDTERRDGGAAASLRLEDGTGGSVRAVPPGRPCEDTRSTSASFPHLQQRRHCPYPVRCAPVISRDGLMALPLLSLPVSLEGITTASLPGSLVQLAHLSPLLREEEMPVQNGGISSSVGSLEGGSVGLEAPVQPSPMWTVGEVPDESVVSREEEEKQALSMAAQRYVQPLREAKGAPSLTAATLPLADVSPALVAASRLRPFQADLATSGAPYTNQSPTEQLSLVRDGCRVRRTLGASAMPLVLSAFLEEVVKENGESELQSREEDSQQSESSARADATQEFLPALTPAPEVAEMGKEGRRGRRSKGEAGSSGDSNRRRFRSQQSEWWLLTELCRQESHALEKSRRSKSVKTLNAFPSSGLVQRLLLRLLAFFEQQTRVYSGCMPPTSSVSVGNSKCSLPLSSQPFLQSAPVSSAHPPDVPEASYLAPYMLQTWQLLVALMLSSPEQEESVFTAPSGLFSQRDISPEAILESQRQSRLLEWLLRESGREVTALLQRAAALRASPPFSTSEGLSLDRGESLCGATELCRQRGAAQNPAITRLGANALFRLAGTAGQRALQIAMAADHDEERKLLAVFHLAAAGQLYDAVELLLNSRPGEPYYPHLALCLAAHVQQQVGREFLYYNLFRATAPSFLTPPPGIARLYRLLTPCSTRASPSPGSASVKAKEGEKRKRSISPGVVEPAEASRCASPSKRHAGATDRNSGAKHESTHALSLHASWKSGETTEANSVSGMGLEHFVSWRHQLTASLVFSSASPLEDPRVLSIGAVVSSGGNAEKKVDSVDEGEKAAACTQEDTVTQTKGEGSAADVDMFQRIRTELTPPPQAADAPRELRRALLQFEHRLRFRENGDASQSGVEFAVPASPAPLYRQQDEDGETQKDRMHDGLQGATSNIFDLQYGLLRMHAGLAQPSLSIFDPSSHTPYGLDFFFAWTAGVVTLLHRGSARARVRLLKQTESEGTEAAEAIDAEDGLEQEEARQLHRLTVAFAAELECLPGCWPWACAALLFTPFCGRALQGMRALIGRHAAEFTCTGVGPRQSGKESQGLQAFPEKAAFEERRREILRVLLEEVGVAQWWLDEADGLYALSQRKFMQAAFLFYWAYLRLRLPLVRGFLGSPVAAPLREELLNLWSPTGAMERHLLRHAGRALLQCLPGFLLAVLLQQIQHVEKETRVSRMRRALEKCERLTGSVTSGTTRALSDELRAYERQERREEPTEVCDEMGSMPSVLILSTEAKMRLLLQILEAIRVKLAGGLPDLSQDANGTDGSRKGVEKDILASCVVGGECRSAKFPVDLARLACMEKALRWLLKKQMRKQKQHNRTEQRTSPGSARVPSSDAKLSGATAKSSLEEDGDRLDADFSAALLREVEKQTKHVEAMSDANRGFFPTDISPDEPAFWIALKTALLEERRE</sequence>
<feature type="compositionally biased region" description="Gly residues" evidence="10">
    <location>
        <begin position="153"/>
        <end position="163"/>
    </location>
</feature>
<evidence type="ECO:0000256" key="10">
    <source>
        <dbReference type="SAM" id="MobiDB-lite"/>
    </source>
</evidence>
<feature type="compositionally biased region" description="Basic and acidic residues" evidence="10">
    <location>
        <begin position="973"/>
        <end position="982"/>
    </location>
</feature>
<evidence type="ECO:0000313" key="12">
    <source>
        <dbReference type="EMBL" id="KFG34026.1"/>
    </source>
</evidence>
<feature type="compositionally biased region" description="Basic and acidic residues" evidence="10">
    <location>
        <begin position="1476"/>
        <end position="1494"/>
    </location>
</feature>
<dbReference type="GO" id="GO:0006606">
    <property type="term" value="P:protein import into nucleus"/>
    <property type="evidence" value="ECO:0007669"/>
    <property type="project" value="TreeGrafter"/>
</dbReference>
<comment type="similarity">
    <text evidence="2">Belongs to the nucleoporin GLFG family.</text>
</comment>
<feature type="compositionally biased region" description="Polar residues" evidence="10">
    <location>
        <begin position="474"/>
        <end position="493"/>
    </location>
</feature>
<dbReference type="GO" id="GO:0034398">
    <property type="term" value="P:telomere tethering at nuclear periphery"/>
    <property type="evidence" value="ECO:0007669"/>
    <property type="project" value="TreeGrafter"/>
</dbReference>
<dbReference type="InterPro" id="IPR037665">
    <property type="entry name" value="Nucleoporin_S59-like"/>
</dbReference>
<feature type="region of interest" description="Disordered" evidence="10">
    <location>
        <begin position="972"/>
        <end position="1002"/>
    </location>
</feature>
<evidence type="ECO:0000256" key="1">
    <source>
        <dbReference type="ARBA" id="ARBA00004567"/>
    </source>
</evidence>
<dbReference type="OrthoDB" id="448516at2759"/>
<keyword evidence="5" id="KW-0509">mRNA transport</keyword>
<dbReference type="VEuPathDB" id="ToxoDB:TGDOM2_259640"/>
<keyword evidence="6" id="KW-0653">Protein transport</keyword>
<feature type="compositionally biased region" description="Gly residues" evidence="10">
    <location>
        <begin position="367"/>
        <end position="382"/>
    </location>
</feature>
<protein>
    <submittedName>
        <fullName evidence="12">Nucleoporin autopeptidase</fullName>
    </submittedName>
</protein>
<feature type="compositionally biased region" description="Gly residues" evidence="10">
    <location>
        <begin position="398"/>
        <end position="415"/>
    </location>
</feature>
<feature type="region of interest" description="Disordered" evidence="10">
    <location>
        <begin position="2137"/>
        <end position="2207"/>
    </location>
</feature>
<dbReference type="GO" id="GO:0000973">
    <property type="term" value="P:post-transcriptional tethering of RNA polymerase II gene DNA at nuclear periphery"/>
    <property type="evidence" value="ECO:0007669"/>
    <property type="project" value="TreeGrafter"/>
</dbReference>
<dbReference type="GO" id="GO:0006405">
    <property type="term" value="P:RNA export from nucleus"/>
    <property type="evidence" value="ECO:0007669"/>
    <property type="project" value="TreeGrafter"/>
</dbReference>
<dbReference type="GO" id="GO:0044614">
    <property type="term" value="C:nuclear pore cytoplasmic filaments"/>
    <property type="evidence" value="ECO:0007669"/>
    <property type="project" value="TreeGrafter"/>
</dbReference>
<feature type="region of interest" description="Disordered" evidence="10">
    <location>
        <begin position="577"/>
        <end position="605"/>
    </location>
</feature>
<feature type="compositionally biased region" description="Polar residues" evidence="10">
    <location>
        <begin position="86"/>
        <end position="120"/>
    </location>
</feature>
<feature type="compositionally biased region" description="Low complexity" evidence="10">
    <location>
        <begin position="345"/>
        <end position="360"/>
    </location>
</feature>
<dbReference type="EMBL" id="AHZU02001283">
    <property type="protein sequence ID" value="KFG34026.1"/>
    <property type="molecule type" value="Genomic_DNA"/>
</dbReference>
<feature type="compositionally biased region" description="Low complexity" evidence="10">
    <location>
        <begin position="668"/>
        <end position="677"/>
    </location>
</feature>
<keyword evidence="8" id="KW-0906">Nuclear pore complex</keyword>
<evidence type="ECO:0000256" key="5">
    <source>
        <dbReference type="ARBA" id="ARBA00022816"/>
    </source>
</evidence>
<feature type="region of interest" description="Disordered" evidence="10">
    <location>
        <begin position="195"/>
        <end position="224"/>
    </location>
</feature>
<evidence type="ECO:0000256" key="9">
    <source>
        <dbReference type="ARBA" id="ARBA00023242"/>
    </source>
</evidence>
<evidence type="ECO:0000256" key="7">
    <source>
        <dbReference type="ARBA" id="ARBA00023010"/>
    </source>
</evidence>
<evidence type="ECO:0000256" key="4">
    <source>
        <dbReference type="ARBA" id="ARBA00022813"/>
    </source>
</evidence>
<feature type="region of interest" description="Disordered" evidence="10">
    <location>
        <begin position="1059"/>
        <end position="1084"/>
    </location>
</feature>
<feature type="compositionally biased region" description="Gly residues" evidence="10">
    <location>
        <begin position="209"/>
        <end position="221"/>
    </location>
</feature>
<evidence type="ECO:0000313" key="13">
    <source>
        <dbReference type="Proteomes" id="UP000028837"/>
    </source>
</evidence>
<evidence type="ECO:0000256" key="3">
    <source>
        <dbReference type="ARBA" id="ARBA00022448"/>
    </source>
</evidence>
<dbReference type="GO" id="GO:0017056">
    <property type="term" value="F:structural constituent of nuclear pore"/>
    <property type="evidence" value="ECO:0007669"/>
    <property type="project" value="InterPro"/>
</dbReference>
<dbReference type="InterPro" id="IPR025574">
    <property type="entry name" value="Nucleoporin_FG_rpt"/>
</dbReference>
<proteinExistence type="inferred from homology"/>
<feature type="domain" description="Peptidase S59" evidence="11">
    <location>
        <begin position="1118"/>
        <end position="1264"/>
    </location>
</feature>
<evidence type="ECO:0000256" key="8">
    <source>
        <dbReference type="ARBA" id="ARBA00023132"/>
    </source>
</evidence>
<dbReference type="GO" id="GO:0003723">
    <property type="term" value="F:RNA binding"/>
    <property type="evidence" value="ECO:0007669"/>
    <property type="project" value="TreeGrafter"/>
</dbReference>
<feature type="compositionally biased region" description="Low complexity" evidence="10">
    <location>
        <begin position="127"/>
        <end position="137"/>
    </location>
</feature>
<feature type="compositionally biased region" description="Low complexity" evidence="10">
    <location>
        <begin position="383"/>
        <end position="397"/>
    </location>
</feature>
<feature type="compositionally biased region" description="Basic and acidic residues" evidence="10">
    <location>
        <begin position="2355"/>
        <end position="2366"/>
    </location>
</feature>
<dbReference type="Pfam" id="PF04096">
    <property type="entry name" value="Nucleoporin2"/>
    <property type="match status" value="1"/>
</dbReference>
<dbReference type="InterPro" id="IPR007230">
    <property type="entry name" value="Nup98_auto-Pept-S59_dom"/>
</dbReference>
<dbReference type="PROSITE" id="PS51434">
    <property type="entry name" value="NUP_C"/>
    <property type="match status" value="1"/>
</dbReference>
<comment type="caution">
    <text evidence="12">The sequence shown here is derived from an EMBL/GenBank/DDBJ whole genome shotgun (WGS) entry which is preliminary data.</text>
</comment>
<dbReference type="Pfam" id="PF13634">
    <property type="entry name" value="Nucleoporin_FG"/>
    <property type="match status" value="4"/>
</dbReference>
<keyword evidence="7" id="KW-0811">Translocation</keyword>
<feature type="region of interest" description="Disordered" evidence="10">
    <location>
        <begin position="345"/>
        <end position="514"/>
    </location>
</feature>
<comment type="subcellular location">
    <subcellularLocation>
        <location evidence="1">Nucleus</location>
        <location evidence="1">Nuclear pore complex</location>
    </subcellularLocation>
</comment>
<accession>A0A086JPF8</accession>
<reference evidence="12 13" key="1">
    <citation type="submission" date="2014-02" db="EMBL/GenBank/DDBJ databases">
        <authorList>
            <person name="Sibley D."/>
            <person name="Venepally P."/>
            <person name="Karamycheva S."/>
            <person name="Hadjithomas M."/>
            <person name="Khan A."/>
            <person name="Brunk B."/>
            <person name="Roos D."/>
            <person name="Caler E."/>
            <person name="Lorenzi H."/>
        </authorList>
    </citation>
    <scope>NUCLEOTIDE SEQUENCE [LARGE SCALE GENOMIC DNA]</scope>
    <source>
        <strain evidence="12 13">GAB2-2007-GAL-DOM2</strain>
    </source>
</reference>
<dbReference type="GO" id="GO:0051028">
    <property type="term" value="P:mRNA transport"/>
    <property type="evidence" value="ECO:0007669"/>
    <property type="project" value="UniProtKB-KW"/>
</dbReference>
<dbReference type="InterPro" id="IPR021967">
    <property type="entry name" value="Nup98_C"/>
</dbReference>
<feature type="region of interest" description="Disordered" evidence="10">
    <location>
        <begin position="2795"/>
        <end position="2835"/>
    </location>
</feature>
<feature type="region of interest" description="Disordered" evidence="10">
    <location>
        <begin position="1740"/>
        <end position="1803"/>
    </location>
</feature>
<dbReference type="SUPFAM" id="SSF82215">
    <property type="entry name" value="C-terminal autoproteolytic domain of nucleoporin nup98"/>
    <property type="match status" value="1"/>
</dbReference>
<dbReference type="InterPro" id="IPR036903">
    <property type="entry name" value="Nup98_auto-Pept-S59_dom_sf"/>
</dbReference>
<dbReference type="Proteomes" id="UP000028837">
    <property type="component" value="Unassembled WGS sequence"/>
</dbReference>
<evidence type="ECO:0000259" key="11">
    <source>
        <dbReference type="PROSITE" id="PS51434"/>
    </source>
</evidence>
<dbReference type="Gene3D" id="3.30.1610.10">
    <property type="entry name" value="Peptidase S59, nucleoporin"/>
    <property type="match status" value="1"/>
</dbReference>
<dbReference type="GO" id="GO:0008139">
    <property type="term" value="F:nuclear localization sequence binding"/>
    <property type="evidence" value="ECO:0007669"/>
    <property type="project" value="TreeGrafter"/>
</dbReference>
<keyword evidence="9" id="KW-0539">Nucleus</keyword>
<dbReference type="PANTHER" id="PTHR23198">
    <property type="entry name" value="NUCLEOPORIN"/>
    <property type="match status" value="1"/>
</dbReference>
<feature type="compositionally biased region" description="Low complexity" evidence="10">
    <location>
        <begin position="580"/>
        <end position="593"/>
    </location>
</feature>
<dbReference type="PANTHER" id="PTHR23198:SF6">
    <property type="entry name" value="NUCLEAR PORE COMPLEX PROTEIN NUP98-NUP96"/>
    <property type="match status" value="1"/>
</dbReference>
<keyword evidence="4" id="KW-0068">Autocatalytic cleavage</keyword>
<name>A0A086JPF8_TOXGO</name>